<comment type="caution">
    <text evidence="1">The sequence shown here is derived from an EMBL/GenBank/DDBJ whole genome shotgun (WGS) entry which is preliminary data.</text>
</comment>
<name>A0A9N8KCX3_9PEZI</name>
<evidence type="ECO:0000313" key="1">
    <source>
        <dbReference type="EMBL" id="CAD0101178.1"/>
    </source>
</evidence>
<dbReference type="Proteomes" id="UP000714618">
    <property type="component" value="Unassembled WGS sequence"/>
</dbReference>
<accession>A0A9N8KCX3</accession>
<keyword evidence="2" id="KW-1185">Reference proteome</keyword>
<dbReference type="AlphaFoldDB" id="A0A9N8KCX3"/>
<organism evidence="1 2">
    <name type="scientific">Aureobasidium mustum</name>
    <dbReference type="NCBI Taxonomy" id="2773714"/>
    <lineage>
        <taxon>Eukaryota</taxon>
        <taxon>Fungi</taxon>
        <taxon>Dikarya</taxon>
        <taxon>Ascomycota</taxon>
        <taxon>Pezizomycotina</taxon>
        <taxon>Dothideomycetes</taxon>
        <taxon>Dothideomycetidae</taxon>
        <taxon>Dothideales</taxon>
        <taxon>Saccotheciaceae</taxon>
        <taxon>Aureobasidium</taxon>
    </lineage>
</organism>
<protein>
    <submittedName>
        <fullName evidence="1">Uncharacterized protein</fullName>
    </submittedName>
</protein>
<sequence length="355" mass="40980">MPFVRQNHINSVRPLFVTRPTIVCHWANRLHTSTDTRATLLPNHPELNDQTASDRILNQYHNQCATLGVGRSTRLQDICVRRPQLEHFVRLRSDATAALVLKHGSSTKLFKQYKECEDWLRRNAPKVNFAYEAERKAVLEQYPKLAIAVVREGILKQYEIESERILVPRSAEEGADQPREFVAGILHSEKRQFCELALHYVAIHLIDNPITTEDALEKWKADYQRCQDTLAKVSLIPYKEEKSEALEKYPDLKDLDACRTTISEYNKLLDVLAEKEKQGTKLSAKDFEGILSSGLKSIAAQAFLPGADQVERRKKRQEHREYFLSELEVSQAKEKKLRLWFILDITWLGEFVGLI</sequence>
<proteinExistence type="predicted"/>
<gene>
    <name evidence="1" type="ORF">AWRI4233_LOCUS10003</name>
</gene>
<dbReference type="OrthoDB" id="3834284at2759"/>
<evidence type="ECO:0000313" key="2">
    <source>
        <dbReference type="Proteomes" id="UP000714618"/>
    </source>
</evidence>
<dbReference type="EMBL" id="CAIJEO010000013">
    <property type="protein sequence ID" value="CAD0101178.1"/>
    <property type="molecule type" value="Genomic_DNA"/>
</dbReference>
<reference evidence="1" key="1">
    <citation type="submission" date="2020-06" db="EMBL/GenBank/DDBJ databases">
        <authorList>
            <person name="Onetto C."/>
        </authorList>
    </citation>
    <scope>NUCLEOTIDE SEQUENCE</scope>
</reference>